<evidence type="ECO:0008006" key="3">
    <source>
        <dbReference type="Google" id="ProtNLM"/>
    </source>
</evidence>
<accession>A0AB39CCD0</accession>
<dbReference type="EMBL" id="PQ015378">
    <property type="protein sequence ID" value="XDJ14639.1"/>
    <property type="molecule type" value="Genomic_DNA"/>
</dbReference>
<feature type="compositionally biased region" description="Basic and acidic residues" evidence="1">
    <location>
        <begin position="14"/>
        <end position="27"/>
    </location>
</feature>
<proteinExistence type="predicted"/>
<reference evidence="2" key="1">
    <citation type="submission" date="2024-07" db="EMBL/GenBank/DDBJ databases">
        <authorList>
            <person name="Bringhurst R.M."/>
            <person name="Homer T.E."/>
        </authorList>
    </citation>
    <scope>NUCLEOTIDE SEQUENCE</scope>
</reference>
<evidence type="ECO:0000256" key="1">
    <source>
        <dbReference type="SAM" id="MobiDB-lite"/>
    </source>
</evidence>
<name>A0AB39CCD0_9VIRU</name>
<organism evidence="2">
    <name type="scientific">Pseudomonas phage RVTF4</name>
    <dbReference type="NCBI Taxonomy" id="3236931"/>
    <lineage>
        <taxon>Viruses</taxon>
    </lineage>
</organism>
<sequence length="585" mass="65998">MNTYEWMSAQPDEAPLHEEDSREDPSHRPQLPEQETPKPDHVIADPQMTEDLTASNESIIESVRKFFKVHNRGRNFVEMDGNAQANAAKLLKTLGDTFANKAWIDKQTPIDHKIKVGDLADRLNFTNLTGTIKETYAINASFQDALNTAQQEVLKQMMPVMSKWSVDNITDELYEETRAMLKEVKSVGEVIKKPTRIKTNLLPGEASKEGADPLSPEDTLELATIILTSMKEDSSKIETGLDYLYDDLEGFFDVDNEVDRNDGHSKSYNIEAWQELIKGVFRKINIDNVPEMMAAFRQFEASCVAAVVYMERSFKGGKGVAGDEVASNEGIVDSVRKLFDADKDGKIYDTVGKGFLYDIEKELREKYANPGWVKRRGVNEGTVSINGLNLLGKEGDKTIADYLVKTEARRKEKREVLAPVAKVLEEIVSAMDNGACKDASKMKELNTKLNSVRTYKISKYEPDTTKPREGTTDALSELEVNQLAKRLVEIFDTFKADTKMLSEITGFVKGNGKDWYRNWKYVEGQSYKSAMDEMKEAGYEGAYKFLENYGNLVEKLTDDARMGGELHGIKAHLMARFQLIERSVK</sequence>
<evidence type="ECO:0000313" key="2">
    <source>
        <dbReference type="EMBL" id="XDJ14639.1"/>
    </source>
</evidence>
<feature type="region of interest" description="Disordered" evidence="1">
    <location>
        <begin position="1"/>
        <end position="44"/>
    </location>
</feature>
<protein>
    <recommendedName>
        <fullName evidence="3">Virion structural protein</fullName>
    </recommendedName>
</protein>